<dbReference type="Pfam" id="PF00675">
    <property type="entry name" value="Peptidase_M16"/>
    <property type="match status" value="1"/>
</dbReference>
<evidence type="ECO:0000313" key="2">
    <source>
        <dbReference type="EMBL" id="KAJ1730245.1"/>
    </source>
</evidence>
<dbReference type="EMBL" id="JANBOI010000483">
    <property type="protein sequence ID" value="KAJ1730245.1"/>
    <property type="molecule type" value="Genomic_DNA"/>
</dbReference>
<proteinExistence type="predicted"/>
<keyword evidence="3" id="KW-1185">Reference proteome</keyword>
<protein>
    <recommendedName>
        <fullName evidence="1">Peptidase M16 N-terminal domain-containing protein</fullName>
    </recommendedName>
</protein>
<dbReference type="InterPro" id="IPR011765">
    <property type="entry name" value="Pept_M16_N"/>
</dbReference>
<evidence type="ECO:0000259" key="1">
    <source>
        <dbReference type="Pfam" id="PF00675"/>
    </source>
</evidence>
<dbReference type="AlphaFoldDB" id="A0A9W7Y742"/>
<dbReference type="PANTHER" id="PTHR43016">
    <property type="entry name" value="PRESEQUENCE PROTEASE"/>
    <property type="match status" value="1"/>
</dbReference>
<reference evidence="2" key="1">
    <citation type="submission" date="2022-07" db="EMBL/GenBank/DDBJ databases">
        <title>Phylogenomic reconstructions and comparative analyses of Kickxellomycotina fungi.</title>
        <authorList>
            <person name="Reynolds N.K."/>
            <person name="Stajich J.E."/>
            <person name="Barry K."/>
            <person name="Grigoriev I.V."/>
            <person name="Crous P."/>
            <person name="Smith M.E."/>
        </authorList>
    </citation>
    <scope>NUCLEOTIDE SEQUENCE</scope>
    <source>
        <strain evidence="2">BCRC 34381</strain>
    </source>
</reference>
<evidence type="ECO:0000313" key="3">
    <source>
        <dbReference type="Proteomes" id="UP001143981"/>
    </source>
</evidence>
<dbReference type="SUPFAM" id="SSF63411">
    <property type="entry name" value="LuxS/MPP-like metallohydrolase"/>
    <property type="match status" value="1"/>
</dbReference>
<name>A0A9W7Y742_9FUNG</name>
<feature type="non-terminal residue" evidence="2">
    <location>
        <position position="141"/>
    </location>
</feature>
<dbReference type="InterPro" id="IPR011249">
    <property type="entry name" value="Metalloenz_LuxS/M16"/>
</dbReference>
<dbReference type="GO" id="GO:0046872">
    <property type="term" value="F:metal ion binding"/>
    <property type="evidence" value="ECO:0007669"/>
    <property type="project" value="InterPro"/>
</dbReference>
<sequence>MSAHYAVEHRSLYESGAAGASSYPVVVYKHRQTEFRVVVCQVPGPVCHLAMCVPTLCEDHTGKPHTLEHMVFCGSEKHPYLGYIDAVAAHNLGQPMNASTYNDMTLYKYTGLGQEGAANVLPVALDHLMHPLIQDNHFATE</sequence>
<dbReference type="OrthoDB" id="4953at2759"/>
<comment type="caution">
    <text evidence="2">The sequence shown here is derived from an EMBL/GenBank/DDBJ whole genome shotgun (WGS) entry which is preliminary data.</text>
</comment>
<dbReference type="Proteomes" id="UP001143981">
    <property type="component" value="Unassembled WGS sequence"/>
</dbReference>
<gene>
    <name evidence="2" type="ORF">LPJ61_003121</name>
</gene>
<feature type="domain" description="Peptidase M16 N-terminal" evidence="1">
    <location>
        <begin position="59"/>
        <end position="138"/>
    </location>
</feature>
<dbReference type="Gene3D" id="3.30.830.10">
    <property type="entry name" value="Metalloenzyme, LuxS/M16 peptidase-like"/>
    <property type="match status" value="1"/>
</dbReference>
<accession>A0A9W7Y742</accession>
<dbReference type="PANTHER" id="PTHR43016:SF6">
    <property type="entry name" value="PEPTIDASE M16 N-TERMINAL DOMAIN-CONTAINING PROTEIN"/>
    <property type="match status" value="1"/>
</dbReference>
<organism evidence="2 3">
    <name type="scientific">Coemansia biformis</name>
    <dbReference type="NCBI Taxonomy" id="1286918"/>
    <lineage>
        <taxon>Eukaryota</taxon>
        <taxon>Fungi</taxon>
        <taxon>Fungi incertae sedis</taxon>
        <taxon>Zoopagomycota</taxon>
        <taxon>Kickxellomycotina</taxon>
        <taxon>Kickxellomycetes</taxon>
        <taxon>Kickxellales</taxon>
        <taxon>Kickxellaceae</taxon>
        <taxon>Coemansia</taxon>
    </lineage>
</organism>